<reference evidence="5" key="3">
    <citation type="submission" date="2011-03" db="EMBL/GenBank/DDBJ databases">
        <title>Annotation of Magnaporthe poae ATCC 64411.</title>
        <authorList>
            <person name="Ma L.-J."/>
            <person name="Dead R."/>
            <person name="Young S.K."/>
            <person name="Zeng Q."/>
            <person name="Gargeya S."/>
            <person name="Fitzgerald M."/>
            <person name="Haas B."/>
            <person name="Abouelleil A."/>
            <person name="Alvarado L."/>
            <person name="Arachchi H.M."/>
            <person name="Berlin A."/>
            <person name="Brown A."/>
            <person name="Chapman S.B."/>
            <person name="Chen Z."/>
            <person name="Dunbar C."/>
            <person name="Freedman E."/>
            <person name="Gearin G."/>
            <person name="Gellesch M."/>
            <person name="Goldberg J."/>
            <person name="Griggs A."/>
            <person name="Gujja S."/>
            <person name="Heiman D."/>
            <person name="Howarth C."/>
            <person name="Larson L."/>
            <person name="Lui A."/>
            <person name="MacDonald P.J.P."/>
            <person name="Mehta T."/>
            <person name="Montmayeur A."/>
            <person name="Murphy C."/>
            <person name="Neiman D."/>
            <person name="Pearson M."/>
            <person name="Priest M."/>
            <person name="Roberts A."/>
            <person name="Saif S."/>
            <person name="Shea T."/>
            <person name="Shenoy N."/>
            <person name="Sisk P."/>
            <person name="Stolte C."/>
            <person name="Sykes S."/>
            <person name="Yandava C."/>
            <person name="Wortman J."/>
            <person name="Nusbaum C."/>
            <person name="Birren B."/>
        </authorList>
    </citation>
    <scope>NUCLEOTIDE SEQUENCE</scope>
    <source>
        <strain evidence="5">ATCC 64411</strain>
    </source>
</reference>
<dbReference type="AlphaFoldDB" id="A0A0C4DS63"/>
<gene>
    <name evidence="5" type="ORF">MAPG_02739</name>
</gene>
<evidence type="ECO:0000256" key="2">
    <source>
        <dbReference type="ARBA" id="ARBA00022676"/>
    </source>
</evidence>
<proteinExistence type="inferred from homology"/>
<dbReference type="OMA" id="KEERYVD"/>
<protein>
    <recommendedName>
        <fullName evidence="8">Glycosyltransferase family 25 protein</fullName>
    </recommendedName>
</protein>
<evidence type="ECO:0000256" key="1">
    <source>
        <dbReference type="ARBA" id="ARBA00006721"/>
    </source>
</evidence>
<dbReference type="eggNOG" id="ENOG502SHN6">
    <property type="taxonomic scope" value="Eukaryota"/>
</dbReference>
<evidence type="ECO:0000313" key="7">
    <source>
        <dbReference type="Proteomes" id="UP000011715"/>
    </source>
</evidence>
<dbReference type="OrthoDB" id="47375at2759"/>
<organism evidence="6 7">
    <name type="scientific">Magnaporthiopsis poae (strain ATCC 64411 / 73-15)</name>
    <name type="common">Kentucky bluegrass fungus</name>
    <name type="synonym">Magnaporthe poae</name>
    <dbReference type="NCBI Taxonomy" id="644358"/>
    <lineage>
        <taxon>Eukaryota</taxon>
        <taxon>Fungi</taxon>
        <taxon>Dikarya</taxon>
        <taxon>Ascomycota</taxon>
        <taxon>Pezizomycotina</taxon>
        <taxon>Sordariomycetes</taxon>
        <taxon>Sordariomycetidae</taxon>
        <taxon>Magnaporthales</taxon>
        <taxon>Magnaporthaceae</taxon>
        <taxon>Magnaporthiopsis</taxon>
    </lineage>
</organism>
<evidence type="ECO:0000313" key="5">
    <source>
        <dbReference type="EMBL" id="KLU83688.1"/>
    </source>
</evidence>
<dbReference type="EMBL" id="ADBL01000666">
    <property type="status" value="NOT_ANNOTATED_CDS"/>
    <property type="molecule type" value="Genomic_DNA"/>
</dbReference>
<reference evidence="6" key="4">
    <citation type="journal article" date="2015" name="G3 (Bethesda)">
        <title>Genome sequences of three phytopathogenic species of the Magnaporthaceae family of fungi.</title>
        <authorList>
            <person name="Okagaki L.H."/>
            <person name="Nunes C.C."/>
            <person name="Sailsbery J."/>
            <person name="Clay B."/>
            <person name="Brown D."/>
            <person name="John T."/>
            <person name="Oh Y."/>
            <person name="Young N."/>
            <person name="Fitzgerald M."/>
            <person name="Haas B.J."/>
            <person name="Zeng Q."/>
            <person name="Young S."/>
            <person name="Adiconis X."/>
            <person name="Fan L."/>
            <person name="Levin J.Z."/>
            <person name="Mitchell T.K."/>
            <person name="Okubara P.A."/>
            <person name="Farman M.L."/>
            <person name="Kohn L.M."/>
            <person name="Birren B."/>
            <person name="Ma L.-J."/>
            <person name="Dean R.A."/>
        </authorList>
    </citation>
    <scope>NUCLEOTIDE SEQUENCE</scope>
    <source>
        <strain evidence="6">ATCC 64411 / 73-15</strain>
    </source>
</reference>
<reference evidence="6" key="5">
    <citation type="submission" date="2015-06" db="UniProtKB">
        <authorList>
            <consortium name="EnsemblFungi"/>
        </authorList>
    </citation>
    <scope>IDENTIFICATION</scope>
    <source>
        <strain evidence="6">ATCC 64411</strain>
    </source>
</reference>
<dbReference type="EMBL" id="GL876967">
    <property type="protein sequence ID" value="KLU83688.1"/>
    <property type="molecule type" value="Genomic_DNA"/>
</dbReference>
<name>A0A0C4DS63_MAGP6</name>
<sequence>MAPSPAPQPGLLRPRLPKPLRAKRLAVLALAVFAYFILSRTGSQAQWRPLNPHATTTRSNDVAAVANETLGFHKVFVINRAARSDRRDSLEGKRIPKGNIGSWRAHLNVLRTIVEEGLETALILEDDIDWDVRLKEQLRTFSLASRAFLQPLAGDPHGHSLATLPRDEGDGAAATIRLSKVSQTHRNRPRTSPRRRERHASSSSTNTARHHHDQRRRDGARAAAPPPAPVSRTRLDRLAMLHPPRTRAVHASRGTTCTLGYAVSRSGARKLLWRFGVDTFTTGFDLMLRDLCDGRYHPHATPGSDGKRGAPVCLTVQPPLFSHFSSGRGDAGSDIQGVGGGYMHRSGSQYIRLSVKQNLGRLVDGASVEELVDQWPDDKP</sequence>
<feature type="region of interest" description="Disordered" evidence="4">
    <location>
        <begin position="177"/>
        <end position="238"/>
    </location>
</feature>
<evidence type="ECO:0008006" key="8">
    <source>
        <dbReference type="Google" id="ProtNLM"/>
    </source>
</evidence>
<feature type="compositionally biased region" description="Basic residues" evidence="4">
    <location>
        <begin position="183"/>
        <end position="198"/>
    </location>
</feature>
<dbReference type="Proteomes" id="UP000011715">
    <property type="component" value="Unassembled WGS sequence"/>
</dbReference>
<evidence type="ECO:0000256" key="4">
    <source>
        <dbReference type="SAM" id="MobiDB-lite"/>
    </source>
</evidence>
<dbReference type="PANTHER" id="PTHR10730:SF53">
    <property type="entry name" value="GLYCOSYLTRANSFERASE 25 FAMILY MEMBER"/>
    <property type="match status" value="1"/>
</dbReference>
<accession>A0A0C4DS63</accession>
<keyword evidence="7" id="KW-1185">Reference proteome</keyword>
<reference evidence="7" key="2">
    <citation type="submission" date="2010-05" db="EMBL/GenBank/DDBJ databases">
        <title>The genome sequence of Magnaporthe poae strain ATCC 64411.</title>
        <authorList>
            <person name="Ma L.-J."/>
            <person name="Dead R."/>
            <person name="Young S."/>
            <person name="Zeng Q."/>
            <person name="Koehrsen M."/>
            <person name="Alvarado L."/>
            <person name="Berlin A."/>
            <person name="Chapman S.B."/>
            <person name="Chen Z."/>
            <person name="Freedman E."/>
            <person name="Gellesch M."/>
            <person name="Goldberg J."/>
            <person name="Griggs A."/>
            <person name="Gujja S."/>
            <person name="Heilman E.R."/>
            <person name="Heiman D."/>
            <person name="Hepburn T."/>
            <person name="Howarth C."/>
            <person name="Jen D."/>
            <person name="Larson L."/>
            <person name="Mehta T."/>
            <person name="Neiman D."/>
            <person name="Pearson M."/>
            <person name="Roberts A."/>
            <person name="Saif S."/>
            <person name="Shea T."/>
            <person name="Shenoy N."/>
            <person name="Sisk P."/>
            <person name="Stolte C."/>
            <person name="Sykes S."/>
            <person name="Walk T."/>
            <person name="White J."/>
            <person name="Yandava C."/>
            <person name="Haas B."/>
            <person name="Nusbaum C."/>
            <person name="Birren B."/>
        </authorList>
    </citation>
    <scope>NUCLEOTIDE SEQUENCE [LARGE SCALE GENOMIC DNA]</scope>
    <source>
        <strain evidence="7">ATCC 64411 / 73-15</strain>
    </source>
</reference>
<evidence type="ECO:0000313" key="6">
    <source>
        <dbReference type="EnsemblFungi" id="MAPG_02739T0"/>
    </source>
</evidence>
<comment type="similarity">
    <text evidence="1">Belongs to the glycosyltransferase 25 family.</text>
</comment>
<dbReference type="PANTHER" id="PTHR10730">
    <property type="entry name" value="PROCOLLAGEN-LYSINE,2-OXOGLUTARATE 5-DIOXYGENASE/GLYCOSYLTRANSFERASE 25 FAMILY MEMBER"/>
    <property type="match status" value="1"/>
</dbReference>
<evidence type="ECO:0000256" key="3">
    <source>
        <dbReference type="ARBA" id="ARBA00022679"/>
    </source>
</evidence>
<keyword evidence="2" id="KW-0328">Glycosyltransferase</keyword>
<dbReference type="EnsemblFungi" id="MAPG_02739T0">
    <property type="protein sequence ID" value="MAPG_02739T0"/>
    <property type="gene ID" value="MAPG_02739"/>
</dbReference>
<keyword evidence="3" id="KW-0808">Transferase</keyword>
<dbReference type="VEuPathDB" id="FungiDB:MAPG_02739"/>
<dbReference type="STRING" id="644358.A0A0C4DS63"/>
<reference evidence="5" key="1">
    <citation type="submission" date="2010-05" db="EMBL/GenBank/DDBJ databases">
        <title>The Genome Sequence of Magnaporthe poae strain ATCC 64411.</title>
        <authorList>
            <consortium name="The Broad Institute Genome Sequencing Platform"/>
            <consortium name="Broad Institute Genome Sequencing Center for Infectious Disease"/>
            <person name="Ma L.-J."/>
            <person name="Dead R."/>
            <person name="Young S."/>
            <person name="Zeng Q."/>
            <person name="Koehrsen M."/>
            <person name="Alvarado L."/>
            <person name="Berlin A."/>
            <person name="Chapman S.B."/>
            <person name="Chen Z."/>
            <person name="Freedman E."/>
            <person name="Gellesch M."/>
            <person name="Goldberg J."/>
            <person name="Griggs A."/>
            <person name="Gujja S."/>
            <person name="Heilman E.R."/>
            <person name="Heiman D."/>
            <person name="Hepburn T."/>
            <person name="Howarth C."/>
            <person name="Jen D."/>
            <person name="Larson L."/>
            <person name="Mehta T."/>
            <person name="Neiman D."/>
            <person name="Pearson M."/>
            <person name="Roberts A."/>
            <person name="Saif S."/>
            <person name="Shea T."/>
            <person name="Shenoy N."/>
            <person name="Sisk P."/>
            <person name="Stolte C."/>
            <person name="Sykes S."/>
            <person name="Walk T."/>
            <person name="White J."/>
            <person name="Yandava C."/>
            <person name="Haas B."/>
            <person name="Nusbaum C."/>
            <person name="Birren B."/>
        </authorList>
    </citation>
    <scope>NUCLEOTIDE SEQUENCE</scope>
    <source>
        <strain evidence="5">ATCC 64411</strain>
    </source>
</reference>
<dbReference type="GO" id="GO:0016740">
    <property type="term" value="F:transferase activity"/>
    <property type="evidence" value="ECO:0007669"/>
    <property type="project" value="UniProtKB-KW"/>
</dbReference>
<dbReference type="InterPro" id="IPR050757">
    <property type="entry name" value="Collagen_mod_GT25"/>
</dbReference>